<dbReference type="EMBL" id="FOLE01000006">
    <property type="protein sequence ID" value="SFC53481.1"/>
    <property type="molecule type" value="Genomic_DNA"/>
</dbReference>
<feature type="transmembrane region" description="Helical" evidence="5">
    <location>
        <begin position="55"/>
        <end position="76"/>
    </location>
</feature>
<reference evidence="7 8" key="1">
    <citation type="submission" date="2016-10" db="EMBL/GenBank/DDBJ databases">
        <authorList>
            <person name="de Groot N.N."/>
        </authorList>
    </citation>
    <scope>NUCLEOTIDE SEQUENCE [LARGE SCALE GENOMIC DNA]</scope>
    <source>
        <strain evidence="7 8">DSM 6793</strain>
    </source>
</reference>
<organism evidence="7 8">
    <name type="scientific">Flexibacter flexilis DSM 6793</name>
    <dbReference type="NCBI Taxonomy" id="927664"/>
    <lineage>
        <taxon>Bacteria</taxon>
        <taxon>Pseudomonadati</taxon>
        <taxon>Bacteroidota</taxon>
        <taxon>Cytophagia</taxon>
        <taxon>Cytophagales</taxon>
        <taxon>Flexibacteraceae</taxon>
        <taxon>Flexibacter</taxon>
    </lineage>
</organism>
<accession>A0A1I1JYZ8</accession>
<dbReference type="InterPro" id="IPR010432">
    <property type="entry name" value="RDD"/>
</dbReference>
<feature type="transmembrane region" description="Helical" evidence="5">
    <location>
        <begin position="29"/>
        <end position="49"/>
    </location>
</feature>
<dbReference type="OrthoDB" id="9814143at2"/>
<evidence type="ECO:0000256" key="5">
    <source>
        <dbReference type="SAM" id="Phobius"/>
    </source>
</evidence>
<name>A0A1I1JYZ8_9BACT</name>
<sequence>MQTIKVQTTQNVTIEYPIADLGKRIAAKIIDSLVLTAIAFLFITIALTIQPGEDAVIGLILTFLLIYFVYPLVLELQMDGQTFGKKIMKIKVISLDGRSAGFLQYFLRWILNLADMQMGGAVGLVVIAVNGKGQRIGDLAAGTTVIDLKTKIQDLEKVINLHKIEENYVATYANVYLLSDHDVQVIQKIVLVYRQTGNEEILQKTADKVKEQLGLLYTQTGSNLHFLETVLKDYKALTMNN</sequence>
<evidence type="ECO:0000256" key="1">
    <source>
        <dbReference type="ARBA" id="ARBA00004141"/>
    </source>
</evidence>
<dbReference type="AlphaFoldDB" id="A0A1I1JYZ8"/>
<evidence type="ECO:0000256" key="4">
    <source>
        <dbReference type="ARBA" id="ARBA00023136"/>
    </source>
</evidence>
<keyword evidence="3 5" id="KW-1133">Transmembrane helix</keyword>
<evidence type="ECO:0000256" key="2">
    <source>
        <dbReference type="ARBA" id="ARBA00022692"/>
    </source>
</evidence>
<evidence type="ECO:0000259" key="6">
    <source>
        <dbReference type="Pfam" id="PF06271"/>
    </source>
</evidence>
<comment type="subcellular location">
    <subcellularLocation>
        <location evidence="1">Membrane</location>
        <topology evidence="1">Multi-pass membrane protein</topology>
    </subcellularLocation>
</comment>
<dbReference type="Pfam" id="PF06271">
    <property type="entry name" value="RDD"/>
    <property type="match status" value="1"/>
</dbReference>
<dbReference type="STRING" id="927664.SAMN05421780_106167"/>
<keyword evidence="8" id="KW-1185">Reference proteome</keyword>
<gene>
    <name evidence="7" type="ORF">SAMN05421780_106167</name>
</gene>
<dbReference type="Proteomes" id="UP000199514">
    <property type="component" value="Unassembled WGS sequence"/>
</dbReference>
<evidence type="ECO:0000313" key="7">
    <source>
        <dbReference type="EMBL" id="SFC53481.1"/>
    </source>
</evidence>
<evidence type="ECO:0000256" key="3">
    <source>
        <dbReference type="ARBA" id="ARBA00022989"/>
    </source>
</evidence>
<feature type="domain" description="RDD" evidence="6">
    <location>
        <begin position="19"/>
        <end position="142"/>
    </location>
</feature>
<dbReference type="GO" id="GO:0016020">
    <property type="term" value="C:membrane"/>
    <property type="evidence" value="ECO:0007669"/>
    <property type="project" value="UniProtKB-SubCell"/>
</dbReference>
<evidence type="ECO:0000313" key="8">
    <source>
        <dbReference type="Proteomes" id="UP000199514"/>
    </source>
</evidence>
<dbReference type="PANTHER" id="PTHR38480">
    <property type="entry name" value="SLR0254 PROTEIN"/>
    <property type="match status" value="1"/>
</dbReference>
<protein>
    <submittedName>
        <fullName evidence="7">Uncharacterized membrane protein YckC, RDD family</fullName>
    </submittedName>
</protein>
<proteinExistence type="predicted"/>
<dbReference type="PANTHER" id="PTHR38480:SF1">
    <property type="entry name" value="SLR0254 PROTEIN"/>
    <property type="match status" value="1"/>
</dbReference>
<keyword evidence="4 5" id="KW-0472">Membrane</keyword>
<keyword evidence="2 5" id="KW-0812">Transmembrane</keyword>
<dbReference type="RefSeq" id="WP_091512599.1">
    <property type="nucleotide sequence ID" value="NZ_FOLE01000006.1"/>
</dbReference>